<reference evidence="6" key="1">
    <citation type="submission" date="2020-05" db="EMBL/GenBank/DDBJ databases">
        <title>Mycena genomes resolve the evolution of fungal bioluminescence.</title>
        <authorList>
            <person name="Tsai I.J."/>
        </authorList>
    </citation>
    <scope>NUCLEOTIDE SEQUENCE</scope>
    <source>
        <strain evidence="6">171206Taipei</strain>
    </source>
</reference>
<dbReference type="Proteomes" id="UP000636479">
    <property type="component" value="Unassembled WGS sequence"/>
</dbReference>
<dbReference type="RefSeq" id="XP_037222091.1">
    <property type="nucleotide sequence ID" value="XM_037361799.1"/>
</dbReference>
<dbReference type="GO" id="GO:0005737">
    <property type="term" value="C:cytoplasm"/>
    <property type="evidence" value="ECO:0007669"/>
    <property type="project" value="TreeGrafter"/>
</dbReference>
<feature type="domain" description="FAD/NAD(P)-binding" evidence="5">
    <location>
        <begin position="6"/>
        <end position="290"/>
    </location>
</feature>
<dbReference type="EMBL" id="JACAZF010000004">
    <property type="protein sequence ID" value="KAF7307072.1"/>
    <property type="molecule type" value="Genomic_DNA"/>
</dbReference>
<evidence type="ECO:0000256" key="2">
    <source>
        <dbReference type="ARBA" id="ARBA00022630"/>
    </source>
</evidence>
<protein>
    <submittedName>
        <fullName evidence="6">FAD/NAD(P)-binding domain-containing protein</fullName>
    </submittedName>
</protein>
<evidence type="ECO:0000256" key="1">
    <source>
        <dbReference type="ARBA" id="ARBA00006442"/>
    </source>
</evidence>
<dbReference type="Pfam" id="PF07992">
    <property type="entry name" value="Pyr_redox_2"/>
    <property type="match status" value="1"/>
</dbReference>
<dbReference type="PANTHER" id="PTHR43735:SF3">
    <property type="entry name" value="FERROPTOSIS SUPPRESSOR PROTEIN 1"/>
    <property type="match status" value="1"/>
</dbReference>
<dbReference type="PANTHER" id="PTHR43735">
    <property type="entry name" value="APOPTOSIS-INDUCING FACTOR 1"/>
    <property type="match status" value="1"/>
</dbReference>
<dbReference type="Gene3D" id="3.50.50.100">
    <property type="match status" value="1"/>
</dbReference>
<comment type="caution">
    <text evidence="6">The sequence shown here is derived from an EMBL/GenBank/DDBJ whole genome shotgun (WGS) entry which is preliminary data.</text>
</comment>
<name>A0A8H6SYE8_9AGAR</name>
<keyword evidence="7" id="KW-1185">Reference proteome</keyword>
<keyword evidence="2" id="KW-0285">Flavoprotein</keyword>
<evidence type="ECO:0000259" key="5">
    <source>
        <dbReference type="Pfam" id="PF07992"/>
    </source>
</evidence>
<dbReference type="OrthoDB" id="202203at2759"/>
<dbReference type="PRINTS" id="PR00368">
    <property type="entry name" value="FADPNR"/>
</dbReference>
<proteinExistence type="inferred from homology"/>
<keyword evidence="3" id="KW-0274">FAD</keyword>
<sequence length="368" mass="39170">MASKKNIVVVGGGSGGSLVAKTLAGKIPSAQVTLINPVDYLVSRPTLPRMTVSDQNDLLETALVPFDKLFTTPNGKFVKGLVETIQANEKGGNVVLTDGQQIAYDFLVLAPGSIWEGPLDIPEDAAGAKAFVAQQRAAFSKASKIVLVGGGAVGIEFAGEIKDIWPTKEVTIVHGEKGLLNSTYTASFRNGMEKGLHARGINIILDDFVDDIPTDGSPVKTRKGHSIEADLVVSTRGPRPRTAFIAQSLGEDVLDKRGQIKVQPTLQLIGHSNIFALGDAIDYVEQKQVMKAMAHSGIVTANIVALASGSTKLKPYKGSTEMIIVTNGKNGGRAYIGMLWGIVLGDWFARMIKSKTLLVPMTRGNMGY</sequence>
<dbReference type="GO" id="GO:0004174">
    <property type="term" value="F:electron-transferring-flavoprotein dehydrogenase activity"/>
    <property type="evidence" value="ECO:0007669"/>
    <property type="project" value="TreeGrafter"/>
</dbReference>
<evidence type="ECO:0000256" key="4">
    <source>
        <dbReference type="ARBA" id="ARBA00023002"/>
    </source>
</evidence>
<evidence type="ECO:0000313" key="6">
    <source>
        <dbReference type="EMBL" id="KAF7307072.1"/>
    </source>
</evidence>
<dbReference type="GO" id="GO:0050660">
    <property type="term" value="F:flavin adenine dinucleotide binding"/>
    <property type="evidence" value="ECO:0007669"/>
    <property type="project" value="TreeGrafter"/>
</dbReference>
<dbReference type="PRINTS" id="PR00469">
    <property type="entry name" value="PNDRDTASEII"/>
</dbReference>
<dbReference type="InterPro" id="IPR036188">
    <property type="entry name" value="FAD/NAD-bd_sf"/>
</dbReference>
<dbReference type="AlphaFoldDB" id="A0A8H6SYE8"/>
<organism evidence="6 7">
    <name type="scientific">Mycena indigotica</name>
    <dbReference type="NCBI Taxonomy" id="2126181"/>
    <lineage>
        <taxon>Eukaryota</taxon>
        <taxon>Fungi</taxon>
        <taxon>Dikarya</taxon>
        <taxon>Basidiomycota</taxon>
        <taxon>Agaricomycotina</taxon>
        <taxon>Agaricomycetes</taxon>
        <taxon>Agaricomycetidae</taxon>
        <taxon>Agaricales</taxon>
        <taxon>Marasmiineae</taxon>
        <taxon>Mycenaceae</taxon>
        <taxon>Mycena</taxon>
    </lineage>
</organism>
<dbReference type="GeneID" id="59344315"/>
<gene>
    <name evidence="6" type="ORF">MIND_00500300</name>
</gene>
<evidence type="ECO:0000256" key="3">
    <source>
        <dbReference type="ARBA" id="ARBA00022827"/>
    </source>
</evidence>
<evidence type="ECO:0000313" key="7">
    <source>
        <dbReference type="Proteomes" id="UP000636479"/>
    </source>
</evidence>
<comment type="similarity">
    <text evidence="1">Belongs to the FAD-dependent oxidoreductase family.</text>
</comment>
<keyword evidence="4" id="KW-0560">Oxidoreductase</keyword>
<accession>A0A8H6SYE8</accession>
<dbReference type="InterPro" id="IPR023753">
    <property type="entry name" value="FAD/NAD-binding_dom"/>
</dbReference>
<dbReference type="SUPFAM" id="SSF51905">
    <property type="entry name" value="FAD/NAD(P)-binding domain"/>
    <property type="match status" value="1"/>
</dbReference>